<feature type="transmembrane region" description="Helical" evidence="1">
    <location>
        <begin position="43"/>
        <end position="66"/>
    </location>
</feature>
<keyword evidence="1" id="KW-1133">Transmembrane helix</keyword>
<dbReference type="AlphaFoldDB" id="A0A382T7V7"/>
<name>A0A382T7V7_9ZZZZ</name>
<dbReference type="EMBL" id="UINC01134595">
    <property type="protein sequence ID" value="SVD18230.1"/>
    <property type="molecule type" value="Genomic_DNA"/>
</dbReference>
<sequence length="90" mass="10352">MTYSEKHKRCPEVMMTTTTIRQKSRLYWQSLETRKKTAFDAMVIMRPHFTIILSIYFLSLTCNAFGKGLSSDIPDLSTQALESLVAHYDG</sequence>
<proteinExistence type="predicted"/>
<evidence type="ECO:0000313" key="2">
    <source>
        <dbReference type="EMBL" id="SVD18230.1"/>
    </source>
</evidence>
<protein>
    <submittedName>
        <fullName evidence="2">Uncharacterized protein</fullName>
    </submittedName>
</protein>
<keyword evidence="1" id="KW-0812">Transmembrane</keyword>
<reference evidence="2" key="1">
    <citation type="submission" date="2018-05" db="EMBL/GenBank/DDBJ databases">
        <authorList>
            <person name="Lanie J.A."/>
            <person name="Ng W.-L."/>
            <person name="Kazmierczak K.M."/>
            <person name="Andrzejewski T.M."/>
            <person name="Davidsen T.M."/>
            <person name="Wayne K.J."/>
            <person name="Tettelin H."/>
            <person name="Glass J.I."/>
            <person name="Rusch D."/>
            <person name="Podicherti R."/>
            <person name="Tsui H.-C.T."/>
            <person name="Winkler M.E."/>
        </authorList>
    </citation>
    <scope>NUCLEOTIDE SEQUENCE</scope>
</reference>
<evidence type="ECO:0000256" key="1">
    <source>
        <dbReference type="SAM" id="Phobius"/>
    </source>
</evidence>
<organism evidence="2">
    <name type="scientific">marine metagenome</name>
    <dbReference type="NCBI Taxonomy" id="408172"/>
    <lineage>
        <taxon>unclassified sequences</taxon>
        <taxon>metagenomes</taxon>
        <taxon>ecological metagenomes</taxon>
    </lineage>
</organism>
<accession>A0A382T7V7</accession>
<gene>
    <name evidence="2" type="ORF">METZ01_LOCUS371084</name>
</gene>
<feature type="non-terminal residue" evidence="2">
    <location>
        <position position="90"/>
    </location>
</feature>
<keyword evidence="1" id="KW-0472">Membrane</keyword>